<dbReference type="AlphaFoldDB" id="A0A2G9HM33"/>
<proteinExistence type="predicted"/>
<reference evidence="2" key="1">
    <citation type="journal article" date="2018" name="Gigascience">
        <title>Genome assembly of the Pink Ipe (Handroanthus impetiginosus, Bignoniaceae), a highly valued, ecologically keystone Neotropical timber forest tree.</title>
        <authorList>
            <person name="Silva-Junior O.B."/>
            <person name="Grattapaglia D."/>
            <person name="Novaes E."/>
            <person name="Collevatti R.G."/>
        </authorList>
    </citation>
    <scope>NUCLEOTIDE SEQUENCE [LARGE SCALE GENOMIC DNA]</scope>
    <source>
        <strain evidence="2">cv. UFG-1</strain>
    </source>
</reference>
<name>A0A2G9HM33_9LAMI</name>
<sequence length="149" mass="17267">MATAGICQKVIDGFKWIISRIKYVLQFISKTVKKLRDWFNPFRDNFSEDFKEHCVSLTKSIDASVETTSNAFESGLSAFSKLFDSNLLPELCKLSMYFEELLSLMTEAEATVRRKNKIIDDQLKRSCQTTCELLVKKMVLLVIIFRRFS</sequence>
<gene>
    <name evidence="1" type="ORF">CDL12_08836</name>
</gene>
<comment type="caution">
    <text evidence="1">The sequence shown here is derived from an EMBL/GenBank/DDBJ whole genome shotgun (WGS) entry which is preliminary data.</text>
</comment>
<dbReference type="Proteomes" id="UP000231279">
    <property type="component" value="Unassembled WGS sequence"/>
</dbReference>
<keyword evidence="2" id="KW-1185">Reference proteome</keyword>
<protein>
    <submittedName>
        <fullName evidence="1">Uncharacterized protein</fullName>
    </submittedName>
</protein>
<accession>A0A2G9HM33</accession>
<evidence type="ECO:0000313" key="2">
    <source>
        <dbReference type="Proteomes" id="UP000231279"/>
    </source>
</evidence>
<organism evidence="1 2">
    <name type="scientific">Handroanthus impetiginosus</name>
    <dbReference type="NCBI Taxonomy" id="429701"/>
    <lineage>
        <taxon>Eukaryota</taxon>
        <taxon>Viridiplantae</taxon>
        <taxon>Streptophyta</taxon>
        <taxon>Embryophyta</taxon>
        <taxon>Tracheophyta</taxon>
        <taxon>Spermatophyta</taxon>
        <taxon>Magnoliopsida</taxon>
        <taxon>eudicotyledons</taxon>
        <taxon>Gunneridae</taxon>
        <taxon>Pentapetalae</taxon>
        <taxon>asterids</taxon>
        <taxon>lamiids</taxon>
        <taxon>Lamiales</taxon>
        <taxon>Bignoniaceae</taxon>
        <taxon>Crescentiina</taxon>
        <taxon>Tabebuia alliance</taxon>
        <taxon>Handroanthus</taxon>
    </lineage>
</organism>
<evidence type="ECO:0000313" key="1">
    <source>
        <dbReference type="EMBL" id="PIN18493.1"/>
    </source>
</evidence>
<dbReference type="EMBL" id="NKXS01001452">
    <property type="protein sequence ID" value="PIN18493.1"/>
    <property type="molecule type" value="Genomic_DNA"/>
</dbReference>